<dbReference type="PANTHER" id="PTHR48100:SF1">
    <property type="entry name" value="HISTIDINE PHOSPHATASE FAMILY PROTEIN-RELATED"/>
    <property type="match status" value="1"/>
</dbReference>
<dbReference type="Pfam" id="PF00300">
    <property type="entry name" value="His_Phos_1"/>
    <property type="match status" value="1"/>
</dbReference>
<dbReference type="RefSeq" id="WP_380061201.1">
    <property type="nucleotide sequence ID" value="NZ_JBHSEI010000005.1"/>
</dbReference>
<name>A0ABV9I7F6_9DEIO</name>
<dbReference type="InterPro" id="IPR029033">
    <property type="entry name" value="His_PPase_superfam"/>
</dbReference>
<sequence>MLNLHLVRHAPTAPNTERRYPREDEDAPLTEEGRALAASLRLPRGALAHSSPSRRAVDTARLAGFEAPQLTPALAEARFGAMAGRTWAELEKVYGTTPRHWIEALAQPNIDFGPLGGETGRGFHARVQEWLSALPESGEVVAFTHAGPMHAALRLTVGLQAVTTPPGSVATLRRVSGQWWLTGLRAPDA</sequence>
<evidence type="ECO:0000256" key="1">
    <source>
        <dbReference type="SAM" id="MobiDB-lite"/>
    </source>
</evidence>
<dbReference type="InterPro" id="IPR013078">
    <property type="entry name" value="His_Pase_superF_clade-1"/>
</dbReference>
<dbReference type="PANTHER" id="PTHR48100">
    <property type="entry name" value="BROAD-SPECIFICITY PHOSPHATASE YOR283W-RELATED"/>
    <property type="match status" value="1"/>
</dbReference>
<comment type="caution">
    <text evidence="2">The sequence shown here is derived from an EMBL/GenBank/DDBJ whole genome shotgun (WGS) entry which is preliminary data.</text>
</comment>
<feature type="region of interest" description="Disordered" evidence="1">
    <location>
        <begin position="1"/>
        <end position="31"/>
    </location>
</feature>
<keyword evidence="3" id="KW-1185">Reference proteome</keyword>
<protein>
    <submittedName>
        <fullName evidence="2">Histidine phosphatase family protein</fullName>
    </submittedName>
</protein>
<dbReference type="SUPFAM" id="SSF53254">
    <property type="entry name" value="Phosphoglycerate mutase-like"/>
    <property type="match status" value="1"/>
</dbReference>
<gene>
    <name evidence="2" type="ORF">ACFO0D_07530</name>
</gene>
<dbReference type="EMBL" id="JBHSEI010000005">
    <property type="protein sequence ID" value="MFC4638190.1"/>
    <property type="molecule type" value="Genomic_DNA"/>
</dbReference>
<dbReference type="InterPro" id="IPR050275">
    <property type="entry name" value="PGM_Phosphatase"/>
</dbReference>
<reference evidence="3" key="1">
    <citation type="journal article" date="2019" name="Int. J. Syst. Evol. Microbiol.">
        <title>The Global Catalogue of Microorganisms (GCM) 10K type strain sequencing project: providing services to taxonomists for standard genome sequencing and annotation.</title>
        <authorList>
            <consortium name="The Broad Institute Genomics Platform"/>
            <consortium name="The Broad Institute Genome Sequencing Center for Infectious Disease"/>
            <person name="Wu L."/>
            <person name="Ma J."/>
        </authorList>
    </citation>
    <scope>NUCLEOTIDE SEQUENCE [LARGE SCALE GENOMIC DNA]</scope>
    <source>
        <strain evidence="3">CCUG 55995</strain>
    </source>
</reference>
<dbReference type="Gene3D" id="3.40.50.1240">
    <property type="entry name" value="Phosphoglycerate mutase-like"/>
    <property type="match status" value="1"/>
</dbReference>
<dbReference type="Proteomes" id="UP001595952">
    <property type="component" value="Unassembled WGS sequence"/>
</dbReference>
<dbReference type="CDD" id="cd07067">
    <property type="entry name" value="HP_PGM_like"/>
    <property type="match status" value="1"/>
</dbReference>
<accession>A0ABV9I7F6</accession>
<organism evidence="2 3">
    <name type="scientific">Deinococcus hohokamensis</name>
    <dbReference type="NCBI Taxonomy" id="309883"/>
    <lineage>
        <taxon>Bacteria</taxon>
        <taxon>Thermotogati</taxon>
        <taxon>Deinococcota</taxon>
        <taxon>Deinococci</taxon>
        <taxon>Deinococcales</taxon>
        <taxon>Deinococcaceae</taxon>
        <taxon>Deinococcus</taxon>
    </lineage>
</organism>
<evidence type="ECO:0000313" key="3">
    <source>
        <dbReference type="Proteomes" id="UP001595952"/>
    </source>
</evidence>
<evidence type="ECO:0000313" key="2">
    <source>
        <dbReference type="EMBL" id="MFC4638190.1"/>
    </source>
</evidence>
<dbReference type="SMART" id="SM00855">
    <property type="entry name" value="PGAM"/>
    <property type="match status" value="1"/>
</dbReference>
<proteinExistence type="predicted"/>